<dbReference type="Proteomes" id="UP001489719">
    <property type="component" value="Unassembled WGS sequence"/>
</dbReference>
<name>A0ACC3TQ50_9ASCO</name>
<comment type="caution">
    <text evidence="1">The sequence shown here is derived from an EMBL/GenBank/DDBJ whole genome shotgun (WGS) entry which is preliminary data.</text>
</comment>
<protein>
    <submittedName>
        <fullName evidence="1">Uncharacterized protein</fullName>
    </submittedName>
</protein>
<reference evidence="2" key="1">
    <citation type="journal article" date="2024" name="Front. Bioeng. Biotechnol.">
        <title>Genome-scale model development and genomic sequencing of the oleaginous clade Lipomyces.</title>
        <authorList>
            <person name="Czajka J.J."/>
            <person name="Han Y."/>
            <person name="Kim J."/>
            <person name="Mondo S.J."/>
            <person name="Hofstad B.A."/>
            <person name="Robles A."/>
            <person name="Haridas S."/>
            <person name="Riley R."/>
            <person name="LaButti K."/>
            <person name="Pangilinan J."/>
            <person name="Andreopoulos W."/>
            <person name="Lipzen A."/>
            <person name="Yan J."/>
            <person name="Wang M."/>
            <person name="Ng V."/>
            <person name="Grigoriev I.V."/>
            <person name="Spatafora J.W."/>
            <person name="Magnuson J.K."/>
            <person name="Baker S.E."/>
            <person name="Pomraning K.R."/>
        </authorList>
    </citation>
    <scope>NUCLEOTIDE SEQUENCE [LARGE SCALE GENOMIC DNA]</scope>
    <source>
        <strain evidence="2">CBS 10300</strain>
    </source>
</reference>
<proteinExistence type="predicted"/>
<gene>
    <name evidence="1" type="ORF">V1517DRAFT_307233</name>
</gene>
<sequence>MSSELRIVLPEGDNEAQLMPELAKAPKAMSVIGSIREFWESMKPILAWIGLGFSTVIGLAFIILGAVASSDQLIADSDSRVIASSCMQQVIILCMVSMQFILKRAELVRDLRPATYLKRSVPVVLFVKCSFYSCFLISVCAVPLALGSTTFIIEGLDSSNISSIASVTLGMSLMIMSTMCILVIIRTHTQDSSIGSSPDEDAEFTALLAEKDYNSKENHSIKASDPWHSTKRIIARVFVGLSPVVGTAFFIIGAVGATEKLSDYCSANALAFCIIFQVIVYCMLSMQFIMRQTVLKVDLQPVPGLKKSAPMDRTWVRIFYFVAPVATFGAVLMTFGIEGEDAPPIMNAASMTLGISLVILWVVCNWCTRYHLTLLQDGE</sequence>
<evidence type="ECO:0000313" key="1">
    <source>
        <dbReference type="EMBL" id="KAK9323323.1"/>
    </source>
</evidence>
<dbReference type="EMBL" id="MU970063">
    <property type="protein sequence ID" value="KAK9323323.1"/>
    <property type="molecule type" value="Genomic_DNA"/>
</dbReference>
<accession>A0ACC3TQ50</accession>
<organism evidence="1 2">
    <name type="scientific">Lipomyces orientalis</name>
    <dbReference type="NCBI Taxonomy" id="1233043"/>
    <lineage>
        <taxon>Eukaryota</taxon>
        <taxon>Fungi</taxon>
        <taxon>Dikarya</taxon>
        <taxon>Ascomycota</taxon>
        <taxon>Saccharomycotina</taxon>
        <taxon>Lipomycetes</taxon>
        <taxon>Lipomycetales</taxon>
        <taxon>Lipomycetaceae</taxon>
        <taxon>Lipomyces</taxon>
    </lineage>
</organism>
<keyword evidence="2" id="KW-1185">Reference proteome</keyword>
<evidence type="ECO:0000313" key="2">
    <source>
        <dbReference type="Proteomes" id="UP001489719"/>
    </source>
</evidence>